<keyword evidence="1 11" id="KW-0479">Metal-binding</keyword>
<feature type="binding site" evidence="11">
    <location>
        <begin position="102"/>
        <end position="109"/>
    </location>
    <ligand>
        <name>ATP</name>
        <dbReference type="ChEBI" id="CHEBI:30616"/>
    </ligand>
</feature>
<keyword evidence="4 13" id="KW-0863">Zinc-finger</keyword>
<comment type="function">
    <text evidence="11">Plays a role in repairing double-strand DNA breaks, probably involving stabilizing or processing branched DNA or blocked replication forks.</text>
</comment>
<dbReference type="GO" id="GO:0005524">
    <property type="term" value="F:ATP binding"/>
    <property type="evidence" value="ECO:0007669"/>
    <property type="project" value="UniProtKB-UniRule"/>
</dbReference>
<dbReference type="InterPro" id="IPR004504">
    <property type="entry name" value="DNA_repair_RadA"/>
</dbReference>
<dbReference type="FunFam" id="3.40.50.300:FF:000050">
    <property type="entry name" value="DNA repair protein RadA"/>
    <property type="match status" value="1"/>
</dbReference>
<dbReference type="PANTHER" id="PTHR32472:SF10">
    <property type="entry name" value="DNA REPAIR PROTEIN RADA-LIKE PROTEIN"/>
    <property type="match status" value="1"/>
</dbReference>
<dbReference type="Proteomes" id="UP000534783">
    <property type="component" value="Unassembled WGS sequence"/>
</dbReference>
<evidence type="ECO:0000256" key="2">
    <source>
        <dbReference type="ARBA" id="ARBA00022741"/>
    </source>
</evidence>
<evidence type="ECO:0000256" key="5">
    <source>
        <dbReference type="ARBA" id="ARBA00022801"/>
    </source>
</evidence>
<dbReference type="InterPro" id="IPR020568">
    <property type="entry name" value="Ribosomal_Su5_D2-typ_SF"/>
</dbReference>
<dbReference type="SMART" id="SM00382">
    <property type="entry name" value="AAA"/>
    <property type="match status" value="1"/>
</dbReference>
<evidence type="ECO:0000256" key="1">
    <source>
        <dbReference type="ARBA" id="ARBA00022723"/>
    </source>
</evidence>
<dbReference type="SUPFAM" id="SSF54211">
    <property type="entry name" value="Ribosomal protein S5 domain 2-like"/>
    <property type="match status" value="1"/>
</dbReference>
<evidence type="ECO:0000313" key="15">
    <source>
        <dbReference type="EMBL" id="NKE70373.1"/>
    </source>
</evidence>
<dbReference type="CDD" id="cd01121">
    <property type="entry name" value="RadA_SMS_N"/>
    <property type="match status" value="1"/>
</dbReference>
<dbReference type="AlphaFoldDB" id="A0A7X6IAC2"/>
<keyword evidence="16" id="KW-1185">Reference proteome</keyword>
<dbReference type="GO" id="GO:0003684">
    <property type="term" value="F:damaged DNA binding"/>
    <property type="evidence" value="ECO:0007669"/>
    <property type="project" value="InterPro"/>
</dbReference>
<dbReference type="InterPro" id="IPR003593">
    <property type="entry name" value="AAA+_ATPase"/>
</dbReference>
<name>A0A7X6IAC2_9BACT</name>
<dbReference type="GO" id="GO:0140664">
    <property type="term" value="F:ATP-dependent DNA damage sensor activity"/>
    <property type="evidence" value="ECO:0007669"/>
    <property type="project" value="InterPro"/>
</dbReference>
<organism evidence="15 16">
    <name type="scientific">Candidatus Manganitrophus noduliformans</name>
    <dbReference type="NCBI Taxonomy" id="2606439"/>
    <lineage>
        <taxon>Bacteria</taxon>
        <taxon>Pseudomonadati</taxon>
        <taxon>Nitrospirota</taxon>
        <taxon>Nitrospiria</taxon>
        <taxon>Candidatus Troglogloeales</taxon>
        <taxon>Candidatus Manganitrophaceae</taxon>
        <taxon>Candidatus Manganitrophus</taxon>
    </lineage>
</organism>
<proteinExistence type="inferred from homology"/>
<keyword evidence="8 11" id="KW-0346">Stress response</keyword>
<dbReference type="InterPro" id="IPR020588">
    <property type="entry name" value="RecA_ATP-bd"/>
</dbReference>
<dbReference type="InterPro" id="IPR027417">
    <property type="entry name" value="P-loop_NTPase"/>
</dbReference>
<evidence type="ECO:0000256" key="3">
    <source>
        <dbReference type="ARBA" id="ARBA00022763"/>
    </source>
</evidence>
<evidence type="ECO:0000259" key="14">
    <source>
        <dbReference type="PROSITE" id="PS50162"/>
    </source>
</evidence>
<evidence type="ECO:0000256" key="12">
    <source>
        <dbReference type="NCBIfam" id="TIGR00416"/>
    </source>
</evidence>
<dbReference type="GO" id="GO:0000725">
    <property type="term" value="P:recombinational repair"/>
    <property type="evidence" value="ECO:0007669"/>
    <property type="project" value="UniProtKB-UniRule"/>
</dbReference>
<dbReference type="GO" id="GO:0005829">
    <property type="term" value="C:cytosol"/>
    <property type="evidence" value="ECO:0007669"/>
    <property type="project" value="TreeGrafter"/>
</dbReference>
<evidence type="ECO:0000256" key="7">
    <source>
        <dbReference type="ARBA" id="ARBA00022840"/>
    </source>
</evidence>
<comment type="similarity">
    <text evidence="11 13">Belongs to the RecA family. RadA subfamily.</text>
</comment>
<dbReference type="SUPFAM" id="SSF52540">
    <property type="entry name" value="P-loop containing nucleoside triphosphate hydrolases"/>
    <property type="match status" value="1"/>
</dbReference>
<feature type="domain" description="RecA family profile 1" evidence="14">
    <location>
        <begin position="73"/>
        <end position="222"/>
    </location>
</feature>
<dbReference type="Pfam" id="PF13541">
    <property type="entry name" value="ChlI"/>
    <property type="match status" value="1"/>
</dbReference>
<dbReference type="RefSeq" id="WP_168058628.1">
    <property type="nucleotide sequence ID" value="NZ_VTOW01000001.1"/>
</dbReference>
<evidence type="ECO:0000256" key="11">
    <source>
        <dbReference type="HAMAP-Rule" id="MF_01498"/>
    </source>
</evidence>
<evidence type="ECO:0000256" key="13">
    <source>
        <dbReference type="RuleBase" id="RU003555"/>
    </source>
</evidence>
<evidence type="ECO:0000256" key="9">
    <source>
        <dbReference type="ARBA" id="ARBA00023125"/>
    </source>
</evidence>
<comment type="domain">
    <text evidence="11">The middle region has homology to RecA with ATPase motifs including the RadA KNRFG motif, while the C-terminus is homologous to Lon protease.</text>
</comment>
<dbReference type="GO" id="GO:0016787">
    <property type="term" value="F:hydrolase activity"/>
    <property type="evidence" value="ECO:0007669"/>
    <property type="project" value="UniProtKB-KW"/>
</dbReference>
<keyword evidence="10 11" id="KW-0234">DNA repair</keyword>
<dbReference type="Gene3D" id="3.40.50.300">
    <property type="entry name" value="P-loop containing nucleotide triphosphate hydrolases"/>
    <property type="match status" value="1"/>
</dbReference>
<keyword evidence="9 11" id="KW-0238">DNA-binding</keyword>
<dbReference type="Pfam" id="PF13481">
    <property type="entry name" value="AAA_25"/>
    <property type="match status" value="1"/>
</dbReference>
<gene>
    <name evidence="11 15" type="primary">radA</name>
    <name evidence="15" type="ORF">MNODULE_06430</name>
</gene>
<dbReference type="EMBL" id="VTOW01000001">
    <property type="protein sequence ID" value="NKE70373.1"/>
    <property type="molecule type" value="Genomic_DNA"/>
</dbReference>
<dbReference type="Pfam" id="PF18073">
    <property type="entry name" value="Zn_ribbon_LapB"/>
    <property type="match status" value="1"/>
</dbReference>
<evidence type="ECO:0000256" key="6">
    <source>
        <dbReference type="ARBA" id="ARBA00022833"/>
    </source>
</evidence>
<dbReference type="PRINTS" id="PR01874">
    <property type="entry name" value="DNAREPAIRADA"/>
</dbReference>
<dbReference type="PANTHER" id="PTHR32472">
    <property type="entry name" value="DNA REPAIR PROTEIN RADA"/>
    <property type="match status" value="1"/>
</dbReference>
<feature type="short sequence motif" description="RadA KNRFG motif" evidence="11">
    <location>
        <begin position="259"/>
        <end position="263"/>
    </location>
</feature>
<dbReference type="HAMAP" id="MF_01498">
    <property type="entry name" value="RadA_bact"/>
    <property type="match status" value="1"/>
</dbReference>
<comment type="function">
    <text evidence="13">DNA-dependent ATPase involved in processing of recombination intermediates, plays a role in repairing DNA breaks. Stimulates the branch migration of RecA-mediated strand transfer reactions, allowing the 3' invading strand to extend heteroduplex DNA faster. Binds ssDNA in the presence of ADP but not other nucleotides, has ATPase activity that is stimulated by ssDNA and various branched DNA structures, but inhibited by SSB. Does not have RecA's homology-searching function.</text>
</comment>
<comment type="caution">
    <text evidence="15">The sequence shown here is derived from an EMBL/GenBank/DDBJ whole genome shotgun (WGS) entry which is preliminary data.</text>
</comment>
<protein>
    <recommendedName>
        <fullName evidence="11 12">DNA repair protein RadA</fullName>
    </recommendedName>
</protein>
<keyword evidence="5" id="KW-0378">Hydrolase</keyword>
<feature type="region of interest" description="Lon-protease-like" evidence="11">
    <location>
        <begin position="358"/>
        <end position="463"/>
    </location>
</feature>
<dbReference type="PROSITE" id="PS50162">
    <property type="entry name" value="RECA_2"/>
    <property type="match status" value="1"/>
</dbReference>
<evidence type="ECO:0000256" key="4">
    <source>
        <dbReference type="ARBA" id="ARBA00022771"/>
    </source>
</evidence>
<evidence type="ECO:0000256" key="8">
    <source>
        <dbReference type="ARBA" id="ARBA00023016"/>
    </source>
</evidence>
<dbReference type="NCBIfam" id="TIGR00416">
    <property type="entry name" value="sms"/>
    <property type="match status" value="1"/>
</dbReference>
<keyword evidence="6 13" id="KW-0862">Zinc</keyword>
<evidence type="ECO:0000313" key="16">
    <source>
        <dbReference type="Proteomes" id="UP000534783"/>
    </source>
</evidence>
<dbReference type="Gene3D" id="3.30.230.10">
    <property type="match status" value="1"/>
</dbReference>
<evidence type="ECO:0000256" key="10">
    <source>
        <dbReference type="ARBA" id="ARBA00023204"/>
    </source>
</evidence>
<keyword evidence="7 11" id="KW-0067">ATP-binding</keyword>
<reference evidence="15 16" key="1">
    <citation type="journal article" date="2020" name="Nature">
        <title>Bacterial chemolithoautotrophy via manganese oxidation.</title>
        <authorList>
            <person name="Yu H."/>
            <person name="Leadbetter J.R."/>
        </authorList>
    </citation>
    <scope>NUCLEOTIDE SEQUENCE [LARGE SCALE GENOMIC DNA]</scope>
    <source>
        <strain evidence="15 16">Mn-1</strain>
    </source>
</reference>
<dbReference type="InterPro" id="IPR014721">
    <property type="entry name" value="Ribsml_uS5_D2-typ_fold_subgr"/>
</dbReference>
<keyword evidence="3 11" id="KW-0227">DNA damage</keyword>
<keyword evidence="2 11" id="KW-0547">Nucleotide-binding</keyword>
<dbReference type="InterPro" id="IPR041166">
    <property type="entry name" value="Rubredoxin_2"/>
</dbReference>
<accession>A0A7X6IAC2</accession>
<dbReference type="GO" id="GO:0008270">
    <property type="term" value="F:zinc ion binding"/>
    <property type="evidence" value="ECO:0007669"/>
    <property type="project" value="UniProtKB-KW"/>
</dbReference>
<sequence>MAKIKTVFYCQECGYQSPKWLGKCPDCGVWNSLVEERVEPTLGKNQESRWLAQGELDREIWAPKPISQILPVSEMRAKTGSSEFDRVLGGGIVAGSVVLIGGDPGIGKSTLLLQSLDQIGAGRGKVLYVSGEESPAQVKLRADRLRISSDHLYILAETAFEEIIHHAQAVQPVAIVIDSIQTMYTRQISSAPGSVTQIREVASQLMFYAKRANVAVLIVGHVTKEGSIAGPRVLEHIVDTVLYFEGDKGHPYRILRAIKNRFGSTNELGVFEMKGAGLADVDNPSGLFLAERPRDAAGSVVVAAQEGTRPILIELQALVSASYLGTARRMALGVDSNRVSLLLAVLEKRAGLHLAGQDVFINVVSGIQVEEPAIDLGIAAAVASSFRERPVDPATVIFGEVGLAGEIRGVQQPTLRIREAEKLGFKRCILPKRNQELLREEGEIGNTLEVIGVSHLAEALELI</sequence>